<dbReference type="AlphaFoldDB" id="A0AAI9TFD5"/>
<keyword evidence="1" id="KW-1133">Transmembrane helix</keyword>
<name>A0AAI9TFD5_PENTH</name>
<dbReference type="Proteomes" id="UP001227192">
    <property type="component" value="Unassembled WGS sequence"/>
</dbReference>
<feature type="transmembrane region" description="Helical" evidence="1">
    <location>
        <begin position="23"/>
        <end position="44"/>
    </location>
</feature>
<gene>
    <name evidence="2" type="ORF">VN97_g7963</name>
</gene>
<reference evidence="2" key="1">
    <citation type="submission" date="2015-06" db="EMBL/GenBank/DDBJ databases">
        <authorList>
            <person name="Nguyen H."/>
        </authorList>
    </citation>
    <scope>NUCLEOTIDE SEQUENCE</scope>
    <source>
        <strain evidence="2">DAOM 180753</strain>
    </source>
</reference>
<comment type="caution">
    <text evidence="2">The sequence shown here is derived from an EMBL/GenBank/DDBJ whole genome shotgun (WGS) entry which is preliminary data.</text>
</comment>
<evidence type="ECO:0000256" key="1">
    <source>
        <dbReference type="SAM" id="Phobius"/>
    </source>
</evidence>
<keyword evidence="3" id="KW-1185">Reference proteome</keyword>
<reference evidence="2" key="2">
    <citation type="journal article" date="2016" name="Fungal Biol.">
        <title>Ochratoxin A production by Penicillium thymicola.</title>
        <authorList>
            <person name="Nguyen H.D.T."/>
            <person name="McMullin D.R."/>
            <person name="Ponomareva E."/>
            <person name="Riley R."/>
            <person name="Pomraning K.R."/>
            <person name="Baker S.E."/>
            <person name="Seifert K.A."/>
        </authorList>
    </citation>
    <scope>NUCLEOTIDE SEQUENCE</scope>
    <source>
        <strain evidence="2">DAOM 180753</strain>
    </source>
</reference>
<protein>
    <submittedName>
        <fullName evidence="2">Uncharacterized protein</fullName>
    </submittedName>
</protein>
<evidence type="ECO:0000313" key="2">
    <source>
        <dbReference type="EMBL" id="KAJ9485404.1"/>
    </source>
</evidence>
<evidence type="ECO:0000313" key="3">
    <source>
        <dbReference type="Proteomes" id="UP001227192"/>
    </source>
</evidence>
<keyword evidence="1" id="KW-0812">Transmembrane</keyword>
<accession>A0AAI9TFD5</accession>
<organism evidence="2 3">
    <name type="scientific">Penicillium thymicola</name>
    <dbReference type="NCBI Taxonomy" id="293382"/>
    <lineage>
        <taxon>Eukaryota</taxon>
        <taxon>Fungi</taxon>
        <taxon>Dikarya</taxon>
        <taxon>Ascomycota</taxon>
        <taxon>Pezizomycotina</taxon>
        <taxon>Eurotiomycetes</taxon>
        <taxon>Eurotiomycetidae</taxon>
        <taxon>Eurotiales</taxon>
        <taxon>Aspergillaceae</taxon>
        <taxon>Penicillium</taxon>
    </lineage>
</organism>
<dbReference type="EMBL" id="LACB01000268">
    <property type="protein sequence ID" value="KAJ9485404.1"/>
    <property type="molecule type" value="Genomic_DNA"/>
</dbReference>
<proteinExistence type="predicted"/>
<keyword evidence="1" id="KW-0472">Membrane</keyword>
<sequence>MAAGGHMADQAGRCCNTTRAISIYLYYVDDVLVTLVITIIYDTLRAIALRKNHKGILFKTILLGSLFYQGEIDL</sequence>